<accession>A0ABR2F5E5</accession>
<feature type="compositionally biased region" description="Basic residues" evidence="1">
    <location>
        <begin position="727"/>
        <end position="747"/>
    </location>
</feature>
<reference evidence="3 4" key="1">
    <citation type="journal article" date="2024" name="G3 (Bethesda)">
        <title>Genome assembly of Hibiscus sabdariffa L. provides insights into metabolisms of medicinal natural products.</title>
        <authorList>
            <person name="Kim T."/>
        </authorList>
    </citation>
    <scope>NUCLEOTIDE SEQUENCE [LARGE SCALE GENOMIC DNA]</scope>
    <source>
        <strain evidence="3">TK-2024</strain>
        <tissue evidence="3">Old leaves</tissue>
    </source>
</reference>
<gene>
    <name evidence="3" type="ORF">V6N12_028266</name>
</gene>
<feature type="compositionally biased region" description="Basic residues" evidence="1">
    <location>
        <begin position="1"/>
        <end position="20"/>
    </location>
</feature>
<feature type="region of interest" description="Disordered" evidence="1">
    <location>
        <begin position="1"/>
        <end position="23"/>
    </location>
</feature>
<name>A0ABR2F5E5_9ROSI</name>
<dbReference type="EMBL" id="JBBPBM010000008">
    <property type="protein sequence ID" value="KAK8572206.1"/>
    <property type="molecule type" value="Genomic_DNA"/>
</dbReference>
<protein>
    <recommendedName>
        <fullName evidence="2">Reverse transcriptase zinc-binding domain-containing protein</fullName>
    </recommendedName>
</protein>
<evidence type="ECO:0000256" key="1">
    <source>
        <dbReference type="SAM" id="MobiDB-lite"/>
    </source>
</evidence>
<keyword evidence="4" id="KW-1185">Reference proteome</keyword>
<evidence type="ECO:0000313" key="3">
    <source>
        <dbReference type="EMBL" id="KAK8572206.1"/>
    </source>
</evidence>
<comment type="caution">
    <text evidence="3">The sequence shown here is derived from an EMBL/GenBank/DDBJ whole genome shotgun (WGS) entry which is preliminary data.</text>
</comment>
<dbReference type="Proteomes" id="UP001472677">
    <property type="component" value="Unassembled WGS sequence"/>
</dbReference>
<sequence length="1138" mass="131438">MKKKKKKKTKKKKPKPKSHQSRRDCRSLLQAIFASIPESSMDDLGREFVVINRGTFTNNGYLKHRLMGDPRETSFLSFKTQEEASDMYVSLIRSPEPKVMAWLPVIPHEDEWLIAVERFETIESYFTKKMNDWKSNASQGNLVADKANWFKYIEEDFTKFFRDAIRLCCDGIDDRRYDYIYNNLEQYLVITTADGGVKFLPVVDGNENNDADFVKLQKFMSRIIGLPFDMKDVVGDPDFNIPRELASFLYHLSNDNLNYMGPKFLLGAPFTWSVAEKYRFIFIMDRQIKCNVILKDKLRTQLEVNQELNNWKSFLVGYPVLLKLFDHPPRLLGGEIESYSSVVDIIRFCFNVYWDYNIATTQYLDRVGIEKELSSAFPNLYVSFFEGLISYARSLLDAGMVTTVSDIWLRAASRVFRSEFLPNIAWSICNENSIDFLNDIWVPSLGPLRDHIEDPSPFTGGLSLKDFVSMNGTWDCGALHDLFPSSVVDRILSIKCLEQCDVDDSCILFLWIAYQRKLLTNTERYRRNMSTSSLCVGCSGVVVETTVHVLRDCREIRHLWGQLIPMALEQPFFSMNLQAWLSCKLTSVETTLPLAMCLYLMRRCLGIALPGLTITTVVPRLGNHCLSSPMKYRRHGPHRLRVGSASLLMVVVDLVNSDSVGSSVLSLVRGVARLRQKCWLTDVMWIPRDKNKVVDALTRLANPFILSFCIYTDPLQRHSQIQEPNPKPHKKKKTKKKKPKPKPKSHQSPRDCQSMLQPIFASVPERIMDDSGLEFVVIDKGKCTYSGYLILLEDWIPVTFLPFKTMKETWDMFVRLTESPEPKVRLSQPFLSYEDELLIAVEPFETIESYFTKKMNDWKSNASQGNIVADKANWFKYIEEDFTKFFRDAIRLCCDGTDDRRYDYIYNNLEQCLVITTAVGCVKFLPVVDGNKNENNDADFEKLQKFMSRIIGLPFDMKDVVGDPDFNIPRELASFLYHLSNDNLNYMGPKFLLGAPFTWSVAEKYRFISILDLLIKSSVILEDKLRTQLELNQELDNWKSFLVGYPVLFKICDYPRLSGGQIESYSSVVDIVRFCDNVYWDYNGATTRYLDRVGIERELSSAIPNLYVSLFEGLISYARSLLEREPIFDKLITSKELW</sequence>
<evidence type="ECO:0000259" key="2">
    <source>
        <dbReference type="Pfam" id="PF13966"/>
    </source>
</evidence>
<dbReference type="Pfam" id="PF13966">
    <property type="entry name" value="zf-RVT"/>
    <property type="match status" value="1"/>
</dbReference>
<proteinExistence type="predicted"/>
<feature type="region of interest" description="Disordered" evidence="1">
    <location>
        <begin position="719"/>
        <end position="752"/>
    </location>
</feature>
<feature type="domain" description="Reverse transcriptase zinc-binding" evidence="2">
    <location>
        <begin position="506"/>
        <end position="560"/>
    </location>
</feature>
<evidence type="ECO:0000313" key="4">
    <source>
        <dbReference type="Proteomes" id="UP001472677"/>
    </source>
</evidence>
<dbReference type="InterPro" id="IPR026960">
    <property type="entry name" value="RVT-Znf"/>
</dbReference>
<organism evidence="3 4">
    <name type="scientific">Hibiscus sabdariffa</name>
    <name type="common">roselle</name>
    <dbReference type="NCBI Taxonomy" id="183260"/>
    <lineage>
        <taxon>Eukaryota</taxon>
        <taxon>Viridiplantae</taxon>
        <taxon>Streptophyta</taxon>
        <taxon>Embryophyta</taxon>
        <taxon>Tracheophyta</taxon>
        <taxon>Spermatophyta</taxon>
        <taxon>Magnoliopsida</taxon>
        <taxon>eudicotyledons</taxon>
        <taxon>Gunneridae</taxon>
        <taxon>Pentapetalae</taxon>
        <taxon>rosids</taxon>
        <taxon>malvids</taxon>
        <taxon>Malvales</taxon>
        <taxon>Malvaceae</taxon>
        <taxon>Malvoideae</taxon>
        <taxon>Hibiscus</taxon>
    </lineage>
</organism>